<accession>A0A2N8L206</accession>
<keyword evidence="3" id="KW-1185">Reference proteome</keyword>
<feature type="transmembrane region" description="Helical" evidence="1">
    <location>
        <begin position="69"/>
        <end position="89"/>
    </location>
</feature>
<comment type="caution">
    <text evidence="2">The sequence shown here is derived from an EMBL/GenBank/DDBJ whole genome shotgun (WGS) entry which is preliminary data.</text>
</comment>
<reference evidence="2 3" key="1">
    <citation type="submission" date="2018-01" db="EMBL/GenBank/DDBJ databases">
        <title>Draft genome sequence of Paucibacter aquatile CR182 isolated from freshwater of the Nakdong River.</title>
        <authorList>
            <person name="Choi A."/>
            <person name="Chung E.J."/>
        </authorList>
    </citation>
    <scope>NUCLEOTIDE SEQUENCE [LARGE SCALE GENOMIC DNA]</scope>
    <source>
        <strain evidence="2 3">CR182</strain>
    </source>
</reference>
<proteinExistence type="predicted"/>
<evidence type="ECO:0000313" key="3">
    <source>
        <dbReference type="Proteomes" id="UP000235916"/>
    </source>
</evidence>
<sequence length="90" mass="9062">MATLKNSLLGVALGTALLLLVPAVAMQISSEVSWGPGDFLAAAVLLFASGSIAVLGLRQVSGVGRRLALVLALAFGLAVVWAELAVGLFS</sequence>
<organism evidence="2 3">
    <name type="scientific">Kinneretia aquatilis</name>
    <dbReference type="NCBI Taxonomy" id="2070761"/>
    <lineage>
        <taxon>Bacteria</taxon>
        <taxon>Pseudomonadati</taxon>
        <taxon>Pseudomonadota</taxon>
        <taxon>Betaproteobacteria</taxon>
        <taxon>Burkholderiales</taxon>
        <taxon>Sphaerotilaceae</taxon>
        <taxon>Roseateles</taxon>
    </lineage>
</organism>
<gene>
    <name evidence="2" type="ORF">C1O66_14220</name>
</gene>
<protein>
    <submittedName>
        <fullName evidence="2">Uncharacterized protein</fullName>
    </submittedName>
</protein>
<evidence type="ECO:0000256" key="1">
    <source>
        <dbReference type="SAM" id="Phobius"/>
    </source>
</evidence>
<dbReference type="EMBL" id="POSP01000003">
    <property type="protein sequence ID" value="PND39748.1"/>
    <property type="molecule type" value="Genomic_DNA"/>
</dbReference>
<dbReference type="RefSeq" id="WP_102769652.1">
    <property type="nucleotide sequence ID" value="NZ_POSP01000003.1"/>
</dbReference>
<dbReference type="OrthoDB" id="9813621at2"/>
<keyword evidence="1" id="KW-1133">Transmembrane helix</keyword>
<name>A0A2N8L206_9BURK</name>
<keyword evidence="1" id="KW-0472">Membrane</keyword>
<keyword evidence="1" id="KW-0812">Transmembrane</keyword>
<dbReference type="AlphaFoldDB" id="A0A2N8L206"/>
<evidence type="ECO:0000313" key="2">
    <source>
        <dbReference type="EMBL" id="PND39748.1"/>
    </source>
</evidence>
<feature type="transmembrane region" description="Helical" evidence="1">
    <location>
        <begin position="39"/>
        <end position="57"/>
    </location>
</feature>
<dbReference type="Proteomes" id="UP000235916">
    <property type="component" value="Unassembled WGS sequence"/>
</dbReference>